<name>A0ABT3U480_9ACTN</name>
<evidence type="ECO:0000313" key="1">
    <source>
        <dbReference type="EMBL" id="MCX3064133.1"/>
    </source>
</evidence>
<gene>
    <name evidence="1" type="ORF">OFY01_31125</name>
</gene>
<comment type="caution">
    <text evidence="1">The sequence shown here is derived from an EMBL/GenBank/DDBJ whole genome shotgun (WGS) entry which is preliminary data.</text>
</comment>
<dbReference type="EMBL" id="JAPHNL010000332">
    <property type="protein sequence ID" value="MCX3064133.1"/>
    <property type="molecule type" value="Genomic_DNA"/>
</dbReference>
<dbReference type="RefSeq" id="WP_266605631.1">
    <property type="nucleotide sequence ID" value="NZ_JAPHNL010000332.1"/>
</dbReference>
<proteinExistence type="predicted"/>
<keyword evidence="2" id="KW-1185">Reference proteome</keyword>
<sequence length="400" mass="43628">MLPVALTSLAVFATVAVHPEPNVGHEPRTATAADSYDGFDAKGAEQVRQDECLMGDVLRQGGPNMFAIGQKALGQPPLSPAALHTLANREYWDETPLSQAFSKDKANADHWFTVMDNRAKAWQDSLEALVDTPPPDVPPPFTWPPGSPGSKEKDFFDQVGFGPWVAQQFWKTQDGLYNDPSAEADKATKAAFMKLGDRLYADDGPASTDLKIAWSDYSTMDHPVWADDARIFLSSGGFPTSAPKPGSLAFRIAVEDMKSRFASCNWHNPLDPNHVLGKVVKAASDEWQREIADQATQRKWVFAENKNATTALQKSAFGLGDMLASPGRPTASPTGRTTGSRVARAGSVTVRSWCSSTRRRACAWTSTATGRPTARRCRSIRATVPTRRSGFWARTIRCVG</sequence>
<dbReference type="Proteomes" id="UP001163064">
    <property type="component" value="Unassembled WGS sequence"/>
</dbReference>
<organism evidence="1 2">
    <name type="scientific">Streptomyces beihaiensis</name>
    <dbReference type="NCBI Taxonomy" id="2984495"/>
    <lineage>
        <taxon>Bacteria</taxon>
        <taxon>Bacillati</taxon>
        <taxon>Actinomycetota</taxon>
        <taxon>Actinomycetes</taxon>
        <taxon>Kitasatosporales</taxon>
        <taxon>Streptomycetaceae</taxon>
        <taxon>Streptomyces</taxon>
    </lineage>
</organism>
<reference evidence="1" key="1">
    <citation type="submission" date="2022-10" db="EMBL/GenBank/DDBJ databases">
        <title>Streptomyces beihaiensis sp. nov., a chitin degrading actinobacterium, isolated from shrimp pond soil.</title>
        <authorList>
            <person name="Xie J."/>
            <person name="Shen N."/>
        </authorList>
    </citation>
    <scope>NUCLEOTIDE SEQUENCE</scope>
    <source>
        <strain evidence="1">GXMU-J5</strain>
    </source>
</reference>
<protein>
    <submittedName>
        <fullName evidence="1">Uncharacterized protein</fullName>
    </submittedName>
</protein>
<evidence type="ECO:0000313" key="2">
    <source>
        <dbReference type="Proteomes" id="UP001163064"/>
    </source>
</evidence>
<accession>A0ABT3U480</accession>